<protein>
    <submittedName>
        <fullName evidence="3">1,6-anhydro-N-acetylmuramyl-L-alanine amidase AmpD</fullName>
        <ecNumber evidence="3">3.5.1.28</ecNumber>
    </submittedName>
</protein>
<accession>A0ABS6MNZ0</accession>
<evidence type="ECO:0000259" key="2">
    <source>
        <dbReference type="SMART" id="SM00644"/>
    </source>
</evidence>
<comment type="caution">
    <text evidence="3">The sequence shown here is derived from an EMBL/GenBank/DDBJ whole genome shotgun (WGS) entry which is preliminary data.</text>
</comment>
<comment type="similarity">
    <text evidence="1">Belongs to the N-acetylmuramoyl-L-alanine amidase 2 family.</text>
</comment>
<keyword evidence="3" id="KW-0378">Hydrolase</keyword>
<dbReference type="GO" id="GO:0008745">
    <property type="term" value="F:N-acetylmuramoyl-L-alanine amidase activity"/>
    <property type="evidence" value="ECO:0007669"/>
    <property type="project" value="UniProtKB-EC"/>
</dbReference>
<name>A0ABS6MNZ0_9GAMM</name>
<dbReference type="SMART" id="SM00644">
    <property type="entry name" value="Ami_2"/>
    <property type="match status" value="1"/>
</dbReference>
<evidence type="ECO:0000313" key="3">
    <source>
        <dbReference type="EMBL" id="MBV2130539.1"/>
    </source>
</evidence>
<dbReference type="NCBIfam" id="NF008758">
    <property type="entry name" value="PRK11789.1"/>
    <property type="match status" value="1"/>
</dbReference>
<reference evidence="3 4" key="1">
    <citation type="submission" date="2021-06" db="EMBL/GenBank/DDBJ databases">
        <title>Rheinheimera indica sp. nov., isolated from deep-sea sediment.</title>
        <authorList>
            <person name="Wang Z."/>
            <person name="Zhang X.-Y."/>
        </authorList>
    </citation>
    <scope>NUCLEOTIDE SEQUENCE [LARGE SCALE GENOMIC DNA]</scope>
    <source>
        <strain evidence="3 4">SM2107</strain>
    </source>
</reference>
<gene>
    <name evidence="3" type="primary">ampD</name>
    <name evidence="3" type="ORF">KQY15_15700</name>
</gene>
<dbReference type="Pfam" id="PF01510">
    <property type="entry name" value="Amidase_2"/>
    <property type="match status" value="1"/>
</dbReference>
<dbReference type="PANTHER" id="PTHR30417:SF4">
    <property type="entry name" value="1,6-ANHYDRO-N-ACETYLMURAMYL-L-ALANINE AMIDASE AMPD"/>
    <property type="match status" value="1"/>
</dbReference>
<evidence type="ECO:0000256" key="1">
    <source>
        <dbReference type="ARBA" id="ARBA00007553"/>
    </source>
</evidence>
<dbReference type="RefSeq" id="WP_217670843.1">
    <property type="nucleotide sequence ID" value="NZ_JAHRID010000008.1"/>
</dbReference>
<evidence type="ECO:0000313" key="4">
    <source>
        <dbReference type="Proteomes" id="UP000704611"/>
    </source>
</evidence>
<dbReference type="Proteomes" id="UP000704611">
    <property type="component" value="Unassembled WGS sequence"/>
</dbReference>
<organism evidence="3 4">
    <name type="scientific">Arsukibacterium indicum</name>
    <dbReference type="NCBI Taxonomy" id="2848612"/>
    <lineage>
        <taxon>Bacteria</taxon>
        <taxon>Pseudomonadati</taxon>
        <taxon>Pseudomonadota</taxon>
        <taxon>Gammaproteobacteria</taxon>
        <taxon>Chromatiales</taxon>
        <taxon>Chromatiaceae</taxon>
        <taxon>Arsukibacterium</taxon>
    </lineage>
</organism>
<proteinExistence type="inferred from homology"/>
<dbReference type="EC" id="3.5.1.28" evidence="3"/>
<dbReference type="EMBL" id="JAHRID010000008">
    <property type="protein sequence ID" value="MBV2130539.1"/>
    <property type="molecule type" value="Genomic_DNA"/>
</dbReference>
<dbReference type="CDD" id="cd06583">
    <property type="entry name" value="PGRP"/>
    <property type="match status" value="1"/>
</dbReference>
<dbReference type="InterPro" id="IPR002502">
    <property type="entry name" value="Amidase_domain"/>
</dbReference>
<dbReference type="PANTHER" id="PTHR30417">
    <property type="entry name" value="N-ACETYLMURAMOYL-L-ALANINE AMIDASE AMID"/>
    <property type="match status" value="1"/>
</dbReference>
<sequence length="202" mass="22282">MKTNTQPTCPPILQRPSTHFDERPAGEQISLLVIHNISLPAGRFASAPQQGSHVDNLFCGVLDCAAHPDFASLQGLRVAAHCVIWRDGSIFQYVPFAKRAWHAGKSEFAGRANCNDYSIGIELEGCDNIPYTEQQYQSLIALSHYLLTQYQAMNPERIVGHCDIAPGRKTDPGPAFDWPYYRGAIQAAIQATIQATIKGSRE</sequence>
<feature type="domain" description="N-acetylmuramoyl-L-alanine amidase" evidence="2">
    <location>
        <begin position="17"/>
        <end position="173"/>
    </location>
</feature>
<keyword evidence="4" id="KW-1185">Reference proteome</keyword>
<dbReference type="InterPro" id="IPR051206">
    <property type="entry name" value="NAMLAA_amidase_2"/>
</dbReference>